<accession>A0A5C3EMQ5</accession>
<dbReference type="AlphaFoldDB" id="A0A5C3EMQ5"/>
<comment type="similarity">
    <text evidence="10">Belongs to the glycosyltransferase 22 family. PIGZ subfamily.</text>
</comment>
<keyword evidence="9 11" id="KW-0472">Membrane</keyword>
<dbReference type="Proteomes" id="UP000324022">
    <property type="component" value="Unassembled WGS sequence"/>
</dbReference>
<feature type="compositionally biased region" description="Polar residues" evidence="12">
    <location>
        <begin position="641"/>
        <end position="651"/>
    </location>
</feature>
<evidence type="ECO:0000256" key="4">
    <source>
        <dbReference type="ARBA" id="ARBA00022676"/>
    </source>
</evidence>
<feature type="transmembrane region" description="Helical" evidence="11">
    <location>
        <begin position="23"/>
        <end position="42"/>
    </location>
</feature>
<evidence type="ECO:0000256" key="6">
    <source>
        <dbReference type="ARBA" id="ARBA00022692"/>
    </source>
</evidence>
<feature type="transmembrane region" description="Helical" evidence="11">
    <location>
        <begin position="419"/>
        <end position="438"/>
    </location>
</feature>
<evidence type="ECO:0000256" key="2">
    <source>
        <dbReference type="ARBA" id="ARBA00004687"/>
    </source>
</evidence>
<keyword evidence="14" id="KW-1185">Reference proteome</keyword>
<feature type="transmembrane region" description="Helical" evidence="11">
    <location>
        <begin position="188"/>
        <end position="221"/>
    </location>
</feature>
<feature type="compositionally biased region" description="Basic and acidic residues" evidence="12">
    <location>
        <begin position="365"/>
        <end position="376"/>
    </location>
</feature>
<keyword evidence="4 11" id="KW-0328">Glycosyltransferase</keyword>
<evidence type="ECO:0000256" key="11">
    <source>
        <dbReference type="RuleBase" id="RU363075"/>
    </source>
</evidence>
<organism evidence="13 14">
    <name type="scientific">Ustilago trichophora</name>
    <dbReference type="NCBI Taxonomy" id="86804"/>
    <lineage>
        <taxon>Eukaryota</taxon>
        <taxon>Fungi</taxon>
        <taxon>Dikarya</taxon>
        <taxon>Basidiomycota</taxon>
        <taxon>Ustilaginomycotina</taxon>
        <taxon>Ustilaginomycetes</taxon>
        <taxon>Ustilaginales</taxon>
        <taxon>Ustilaginaceae</taxon>
        <taxon>Ustilago</taxon>
    </lineage>
</organism>
<evidence type="ECO:0000256" key="10">
    <source>
        <dbReference type="ARBA" id="ARBA00038466"/>
    </source>
</evidence>
<dbReference type="OrthoDB" id="10066429at2759"/>
<keyword evidence="7 11" id="KW-0256">Endoplasmic reticulum</keyword>
<dbReference type="PANTHER" id="PTHR22760">
    <property type="entry name" value="GLYCOSYLTRANSFERASE"/>
    <property type="match status" value="1"/>
</dbReference>
<keyword evidence="8 11" id="KW-1133">Transmembrane helix</keyword>
<feature type="transmembrane region" description="Helical" evidence="11">
    <location>
        <begin position="233"/>
        <end position="256"/>
    </location>
</feature>
<keyword evidence="5 13" id="KW-0808">Transferase</keyword>
<evidence type="ECO:0000256" key="8">
    <source>
        <dbReference type="ARBA" id="ARBA00022989"/>
    </source>
</evidence>
<dbReference type="Pfam" id="PF03901">
    <property type="entry name" value="Glyco_transf_22"/>
    <property type="match status" value="1"/>
</dbReference>
<sequence length="668" mass="75438">MPLLPSSSSQWSVFDPRTRCGQVYLALLLLRCYSAFLGYGYIHPDEWMQSGEPYFGFTLSGNDARIPWEWRPDQALRSISSLRFRYVHVDFLLYLSRKLSGPLSGYKLFLIQRTCMLLWTLSLDIYILDFPPKTARYILCLFSISTAATTFLVRPFTNSHEANIVATCLISALSFYRNRTWYRPSGPGWHWGILLPTILAVEGLFARFTFAIFSFPIGLFIAYTHIRIAKQGYLKPAVTSFAIAIGAAMAALYYTVDSETDFYTRSAKVNKLEVATLWRSKWVIPPVNALLYNAKTENVAQHGLHPRWLHALVNLPMMVGVANCVVVVIHGWHFVKGLWTSSANESSMHDSPAGSTKAGPSDLASSKEEKEERKAVEQAIEASLTQGAASMSSSSSDITTPSPPSTSETDIEYVDIEPIAVGLSLTIIVFSLAMLSISPHQEPRFLLALTFPSTIIMAYALQSPFFTLRPVVLRTLISVHILQHLLQLLLFSFLHQAAVLPTLFSIDHSISLLPTYGDPLFNRYEHHLLYRTFSVPFHLLPHKGRGMFARIEHYDSSWSPEYLVHMASIACNHTWMYAPTWIVSQLKQIADDRGRVELVKVESFNWHVDMDHLGQSWSSVKDLGLKEAFAIQKLHVRCTSHAPQESAQPQMEESKDEAQEPQMVHEEL</sequence>
<dbReference type="GO" id="GO:0000026">
    <property type="term" value="F:alpha-1,2-mannosyltransferase activity"/>
    <property type="evidence" value="ECO:0007669"/>
    <property type="project" value="TreeGrafter"/>
</dbReference>
<dbReference type="EMBL" id="OOIN01000036">
    <property type="protein sequence ID" value="SPO30997.1"/>
    <property type="molecule type" value="Genomic_DNA"/>
</dbReference>
<comment type="pathway">
    <text evidence="2">Glycolipid biosynthesis; glycosylphosphatidylinositol-anchor biosynthesis.</text>
</comment>
<evidence type="ECO:0000256" key="12">
    <source>
        <dbReference type="SAM" id="MobiDB-lite"/>
    </source>
</evidence>
<dbReference type="GO" id="GO:0005789">
    <property type="term" value="C:endoplasmic reticulum membrane"/>
    <property type="evidence" value="ECO:0007669"/>
    <property type="project" value="UniProtKB-SubCell"/>
</dbReference>
<evidence type="ECO:0000256" key="9">
    <source>
        <dbReference type="ARBA" id="ARBA00023136"/>
    </source>
</evidence>
<keyword evidence="6 11" id="KW-0812">Transmembrane</keyword>
<evidence type="ECO:0000313" key="14">
    <source>
        <dbReference type="Proteomes" id="UP000324022"/>
    </source>
</evidence>
<gene>
    <name evidence="13" type="ORF">UTRI_05367_B</name>
</gene>
<evidence type="ECO:0000256" key="5">
    <source>
        <dbReference type="ARBA" id="ARBA00022679"/>
    </source>
</evidence>
<proteinExistence type="inferred from homology"/>
<feature type="transmembrane region" description="Helical" evidence="11">
    <location>
        <begin position="308"/>
        <end position="329"/>
    </location>
</feature>
<dbReference type="PANTHER" id="PTHR22760:SF3">
    <property type="entry name" value="GPI MANNOSYLTRANSFERASE 4"/>
    <property type="match status" value="1"/>
</dbReference>
<keyword evidence="3" id="KW-0337">GPI-anchor biosynthesis</keyword>
<evidence type="ECO:0000313" key="13">
    <source>
        <dbReference type="EMBL" id="SPO30997.1"/>
    </source>
</evidence>
<dbReference type="GO" id="GO:0006506">
    <property type="term" value="P:GPI anchor biosynthetic process"/>
    <property type="evidence" value="ECO:0007669"/>
    <property type="project" value="UniProtKB-KW"/>
</dbReference>
<evidence type="ECO:0000256" key="1">
    <source>
        <dbReference type="ARBA" id="ARBA00004477"/>
    </source>
</evidence>
<feature type="region of interest" description="Disordered" evidence="12">
    <location>
        <begin position="345"/>
        <end position="409"/>
    </location>
</feature>
<feature type="compositionally biased region" description="Basic and acidic residues" evidence="12">
    <location>
        <begin position="652"/>
        <end position="668"/>
    </location>
</feature>
<feature type="region of interest" description="Disordered" evidence="12">
    <location>
        <begin position="641"/>
        <end position="668"/>
    </location>
</feature>
<feature type="transmembrane region" description="Helical" evidence="11">
    <location>
        <begin position="444"/>
        <end position="461"/>
    </location>
</feature>
<evidence type="ECO:0000256" key="7">
    <source>
        <dbReference type="ARBA" id="ARBA00022824"/>
    </source>
</evidence>
<feature type="compositionally biased region" description="Low complexity" evidence="12">
    <location>
        <begin position="392"/>
        <end position="408"/>
    </location>
</feature>
<protein>
    <recommendedName>
        <fullName evidence="11">Mannosyltransferase</fullName>
        <ecNumber evidence="11">2.4.1.-</ecNumber>
    </recommendedName>
</protein>
<reference evidence="13 14" key="1">
    <citation type="submission" date="2018-03" db="EMBL/GenBank/DDBJ databases">
        <authorList>
            <person name="Guldener U."/>
        </authorList>
    </citation>
    <scope>NUCLEOTIDE SEQUENCE [LARGE SCALE GENOMIC DNA]</scope>
    <source>
        <strain evidence="13 14">NBRC100155</strain>
    </source>
</reference>
<dbReference type="InterPro" id="IPR005599">
    <property type="entry name" value="GPI_mannosylTrfase"/>
</dbReference>
<comment type="subcellular location">
    <subcellularLocation>
        <location evidence="1 11">Endoplasmic reticulum membrane</location>
        <topology evidence="1 11">Multi-pass membrane protein</topology>
    </subcellularLocation>
</comment>
<dbReference type="EC" id="2.4.1.-" evidence="11"/>
<evidence type="ECO:0000256" key="3">
    <source>
        <dbReference type="ARBA" id="ARBA00022502"/>
    </source>
</evidence>
<name>A0A5C3EMQ5_9BASI</name>